<proteinExistence type="predicted"/>
<accession>A0A2U1NV84</accession>
<feature type="compositionally biased region" description="Acidic residues" evidence="1">
    <location>
        <begin position="260"/>
        <end position="279"/>
    </location>
</feature>
<sequence length="787" mass="91364">MGKTKLEDLEQRDPDDPFIAEWENQYSHVNKITPAVFQTVLKHVKENVVISEIDWCGYILECLRTSKQNWEKVKKSDFYYGPATFLCLLYLDSTNFPQFQGMRHRPAMRSWNTQSMRKRIGMEIKEKCLEKLEHHEEFDPEEKQTGLNFYKGMDVYNEPLPPKKPETKEMKEKEKKDEENDSDDAETDDDDSDDGSDDDDDKYNEDKSEDDEDDDGSGDKEKKDGKDNKDETGSEEESSSEEESESENNESEKKSKVDKEEDSEEESGSQEESESEDETEKEKEKEHSEEDDEMEAETETEKQIPVEKENEKEIEVEKKKETELEKEKEKPVEKLKGTPILSSETIKEQSIGDESPEKISEKEQPDVMGTEELDAYFADDTNFENFMSQSPEKISEKEQPDVMGTEELDAYFADDTNFENFMSQVNLEKMTQSQNKSTKNIATKSTSPKQKMTTRRMKSISPPTFSLGISPVASKPAVETDTAAKKETPMIEKTVALETEMPKNPKRKRKQVAEETKEEEEPVGKRTKKPSRYLVSPYMNKKTVVNTPPEPDEMIVTNALFSMQGNPYEFVFQTEWAWGAATIRDNIYEETITNSESKIKQYFHMGILTTAIVNAKKEDEEKQYKEFCANLKSVFKGNPEDSSMDHVELKKLFSRYLESHKHKKASEIATKKTTLMKLKWGTKQNVIDCGAFVMMHMEQYGGEALKNWKFEFPKEGNNQELEIIRMRIKYATKMLMHELNIHREMISEETFEFAKKHIDKASMQRMIREEIDKKKEEQARDHVASAK</sequence>
<protein>
    <recommendedName>
        <fullName evidence="4">Ulp1 protease family, C-terminal catalytic domain-containing protein</fullName>
    </recommendedName>
</protein>
<dbReference type="Proteomes" id="UP000245207">
    <property type="component" value="Unassembled WGS sequence"/>
</dbReference>
<feature type="compositionally biased region" description="Basic and acidic residues" evidence="1">
    <location>
        <begin position="135"/>
        <end position="144"/>
    </location>
</feature>
<name>A0A2U1NV84_ARTAN</name>
<feature type="compositionally biased region" description="Basic and acidic residues" evidence="1">
    <location>
        <begin position="161"/>
        <end position="178"/>
    </location>
</feature>
<keyword evidence="3" id="KW-1185">Reference proteome</keyword>
<gene>
    <name evidence="2" type="ORF">CTI12_AA222440</name>
</gene>
<evidence type="ECO:0000313" key="3">
    <source>
        <dbReference type="Proteomes" id="UP000245207"/>
    </source>
</evidence>
<feature type="compositionally biased region" description="Acidic residues" evidence="1">
    <location>
        <begin position="289"/>
        <end position="298"/>
    </location>
</feature>
<feature type="compositionally biased region" description="Polar residues" evidence="1">
    <location>
        <begin position="430"/>
        <end position="451"/>
    </location>
</feature>
<comment type="caution">
    <text evidence="2">The sequence shown here is derived from an EMBL/GenBank/DDBJ whole genome shotgun (WGS) entry which is preliminary data.</text>
</comment>
<evidence type="ECO:0000256" key="1">
    <source>
        <dbReference type="SAM" id="MobiDB-lite"/>
    </source>
</evidence>
<evidence type="ECO:0000313" key="2">
    <source>
        <dbReference type="EMBL" id="PWA77394.1"/>
    </source>
</evidence>
<evidence type="ECO:0008006" key="4">
    <source>
        <dbReference type="Google" id="ProtNLM"/>
    </source>
</evidence>
<feature type="compositionally biased region" description="Basic and acidic residues" evidence="1">
    <location>
        <begin position="250"/>
        <end position="259"/>
    </location>
</feature>
<feature type="compositionally biased region" description="Acidic residues" evidence="1">
    <location>
        <begin position="179"/>
        <end position="216"/>
    </location>
</feature>
<dbReference type="Gene3D" id="3.40.395.10">
    <property type="entry name" value="Adenoviral Proteinase, Chain A"/>
    <property type="match status" value="1"/>
</dbReference>
<reference evidence="2 3" key="1">
    <citation type="journal article" date="2018" name="Mol. Plant">
        <title>The genome of Artemisia annua provides insight into the evolution of Asteraceae family and artemisinin biosynthesis.</title>
        <authorList>
            <person name="Shen Q."/>
            <person name="Zhang L."/>
            <person name="Liao Z."/>
            <person name="Wang S."/>
            <person name="Yan T."/>
            <person name="Shi P."/>
            <person name="Liu M."/>
            <person name="Fu X."/>
            <person name="Pan Q."/>
            <person name="Wang Y."/>
            <person name="Lv Z."/>
            <person name="Lu X."/>
            <person name="Zhang F."/>
            <person name="Jiang W."/>
            <person name="Ma Y."/>
            <person name="Chen M."/>
            <person name="Hao X."/>
            <person name="Li L."/>
            <person name="Tang Y."/>
            <person name="Lv G."/>
            <person name="Zhou Y."/>
            <person name="Sun X."/>
            <person name="Brodelius P.E."/>
            <person name="Rose J.K.C."/>
            <person name="Tang K."/>
        </authorList>
    </citation>
    <scope>NUCLEOTIDE SEQUENCE [LARGE SCALE GENOMIC DNA]</scope>
    <source>
        <strain evidence="3">cv. Huhao1</strain>
        <tissue evidence="2">Leaf</tissue>
    </source>
</reference>
<feature type="compositionally biased region" description="Basic and acidic residues" evidence="1">
    <location>
        <begin position="217"/>
        <end position="232"/>
    </location>
</feature>
<feature type="region of interest" description="Disordered" evidence="1">
    <location>
        <begin position="501"/>
        <end position="528"/>
    </location>
</feature>
<feature type="region of interest" description="Disordered" evidence="1">
    <location>
        <begin position="135"/>
        <end position="367"/>
    </location>
</feature>
<dbReference type="AlphaFoldDB" id="A0A2U1NV84"/>
<feature type="compositionally biased region" description="Basic and acidic residues" evidence="1">
    <location>
        <begin position="299"/>
        <end position="336"/>
    </location>
</feature>
<organism evidence="2 3">
    <name type="scientific">Artemisia annua</name>
    <name type="common">Sweet wormwood</name>
    <dbReference type="NCBI Taxonomy" id="35608"/>
    <lineage>
        <taxon>Eukaryota</taxon>
        <taxon>Viridiplantae</taxon>
        <taxon>Streptophyta</taxon>
        <taxon>Embryophyta</taxon>
        <taxon>Tracheophyta</taxon>
        <taxon>Spermatophyta</taxon>
        <taxon>Magnoliopsida</taxon>
        <taxon>eudicotyledons</taxon>
        <taxon>Gunneridae</taxon>
        <taxon>Pentapetalae</taxon>
        <taxon>asterids</taxon>
        <taxon>campanulids</taxon>
        <taxon>Asterales</taxon>
        <taxon>Asteraceae</taxon>
        <taxon>Asteroideae</taxon>
        <taxon>Anthemideae</taxon>
        <taxon>Artemisiinae</taxon>
        <taxon>Artemisia</taxon>
    </lineage>
</organism>
<feature type="compositionally biased region" description="Acidic residues" evidence="1">
    <location>
        <begin position="233"/>
        <end position="249"/>
    </location>
</feature>
<feature type="region of interest" description="Disordered" evidence="1">
    <location>
        <begin position="430"/>
        <end position="485"/>
    </location>
</feature>
<feature type="compositionally biased region" description="Basic and acidic residues" evidence="1">
    <location>
        <begin position="355"/>
        <end position="365"/>
    </location>
</feature>
<dbReference type="EMBL" id="PKPP01002133">
    <property type="protein sequence ID" value="PWA77394.1"/>
    <property type="molecule type" value="Genomic_DNA"/>
</dbReference>